<keyword evidence="7" id="KW-1185">Reference proteome</keyword>
<name>A0A6C0U0W5_9GAMM</name>
<dbReference type="InterPro" id="IPR001647">
    <property type="entry name" value="HTH_TetR"/>
</dbReference>
<dbReference type="KEGG" id="kim:G3T16_03595"/>
<dbReference type="InterPro" id="IPR050109">
    <property type="entry name" value="HTH-type_TetR-like_transc_reg"/>
</dbReference>
<protein>
    <submittedName>
        <fullName evidence="6">TetR family transcriptional regulator</fullName>
    </submittedName>
</protein>
<dbReference type="SUPFAM" id="SSF46689">
    <property type="entry name" value="Homeodomain-like"/>
    <property type="match status" value="1"/>
</dbReference>
<dbReference type="Gene3D" id="1.10.357.10">
    <property type="entry name" value="Tetracycline Repressor, domain 2"/>
    <property type="match status" value="1"/>
</dbReference>
<keyword evidence="1" id="KW-0805">Transcription regulation</keyword>
<dbReference type="Pfam" id="PF17939">
    <property type="entry name" value="TetR_C_30"/>
    <property type="match status" value="1"/>
</dbReference>
<dbReference type="InterPro" id="IPR041586">
    <property type="entry name" value="PsrA_TetR_C"/>
</dbReference>
<dbReference type="AlphaFoldDB" id="A0A6C0U0W5"/>
<gene>
    <name evidence="6" type="ORF">G3T16_03595</name>
</gene>
<evidence type="ECO:0000259" key="4">
    <source>
        <dbReference type="Pfam" id="PF00440"/>
    </source>
</evidence>
<dbReference type="GO" id="GO:0000976">
    <property type="term" value="F:transcription cis-regulatory region binding"/>
    <property type="evidence" value="ECO:0007669"/>
    <property type="project" value="TreeGrafter"/>
</dbReference>
<feature type="domain" description="PsrA tetracyclin repressor-like C-terminal" evidence="5">
    <location>
        <begin position="99"/>
        <end position="190"/>
    </location>
</feature>
<dbReference type="PANTHER" id="PTHR30055">
    <property type="entry name" value="HTH-TYPE TRANSCRIPTIONAL REGULATOR RUTR"/>
    <property type="match status" value="1"/>
</dbReference>
<dbReference type="InterPro" id="IPR009057">
    <property type="entry name" value="Homeodomain-like_sf"/>
</dbReference>
<keyword evidence="3" id="KW-0804">Transcription</keyword>
<evidence type="ECO:0000256" key="2">
    <source>
        <dbReference type="ARBA" id="ARBA00023125"/>
    </source>
</evidence>
<dbReference type="RefSeq" id="WP_163493867.1">
    <property type="nucleotide sequence ID" value="NZ_CP048711.1"/>
</dbReference>
<dbReference type="Proteomes" id="UP000477680">
    <property type="component" value="Chromosome"/>
</dbReference>
<organism evidence="6 7">
    <name type="scientific">Kineobactrum salinum</name>
    <dbReference type="NCBI Taxonomy" id="2708301"/>
    <lineage>
        <taxon>Bacteria</taxon>
        <taxon>Pseudomonadati</taxon>
        <taxon>Pseudomonadota</taxon>
        <taxon>Gammaproteobacteria</taxon>
        <taxon>Cellvibrionales</taxon>
        <taxon>Halieaceae</taxon>
        <taxon>Kineobactrum</taxon>
    </lineage>
</organism>
<dbReference type="PANTHER" id="PTHR30055:SF234">
    <property type="entry name" value="HTH-TYPE TRANSCRIPTIONAL REGULATOR BETI"/>
    <property type="match status" value="1"/>
</dbReference>
<evidence type="ECO:0000259" key="5">
    <source>
        <dbReference type="Pfam" id="PF17939"/>
    </source>
</evidence>
<dbReference type="Pfam" id="PF00440">
    <property type="entry name" value="TetR_N"/>
    <property type="match status" value="1"/>
</dbReference>
<evidence type="ECO:0000256" key="3">
    <source>
        <dbReference type="ARBA" id="ARBA00023163"/>
    </source>
</evidence>
<sequence>MSIDRPVSEQARRKLILAAIRLFANHGVESVSLRMINREAGSRNNSALHYHFGSKLGLIEAVDDFIQTHFDKVREDQLCALERRAACETITVREAMDVLVQAYVDIIEGYDWGYDAVRTLARMEFDGIPEVIALLGKSAGHSANRFARLKRPLLPELKPRQFKMRYNFVVNATIQGFADYRNLHQSYLGDLSVKNLDELAAFYAQAGTAVLTAPPGNCRHSAAPTTPFRNRICIGRRQAAAFRQTYASRSGYIWR</sequence>
<feature type="domain" description="HTH tetR-type" evidence="4">
    <location>
        <begin position="16"/>
        <end position="62"/>
    </location>
</feature>
<evidence type="ECO:0000256" key="1">
    <source>
        <dbReference type="ARBA" id="ARBA00023015"/>
    </source>
</evidence>
<proteinExistence type="predicted"/>
<accession>A0A6C0U0W5</accession>
<reference evidence="6 7" key="1">
    <citation type="submission" date="2020-02" db="EMBL/GenBank/DDBJ databases">
        <title>Genome sequencing for Kineobactrum sp. M2.</title>
        <authorList>
            <person name="Park S.-J."/>
        </authorList>
    </citation>
    <scope>NUCLEOTIDE SEQUENCE [LARGE SCALE GENOMIC DNA]</scope>
    <source>
        <strain evidence="6 7">M2</strain>
    </source>
</reference>
<evidence type="ECO:0000313" key="6">
    <source>
        <dbReference type="EMBL" id="QIB64617.1"/>
    </source>
</evidence>
<keyword evidence="2" id="KW-0238">DNA-binding</keyword>
<dbReference type="EMBL" id="CP048711">
    <property type="protein sequence ID" value="QIB64617.1"/>
    <property type="molecule type" value="Genomic_DNA"/>
</dbReference>
<evidence type="ECO:0000313" key="7">
    <source>
        <dbReference type="Proteomes" id="UP000477680"/>
    </source>
</evidence>
<dbReference type="GO" id="GO:0003700">
    <property type="term" value="F:DNA-binding transcription factor activity"/>
    <property type="evidence" value="ECO:0007669"/>
    <property type="project" value="TreeGrafter"/>
</dbReference>